<dbReference type="PANTHER" id="PTHR12526:SF630">
    <property type="entry name" value="GLYCOSYLTRANSFERASE"/>
    <property type="match status" value="1"/>
</dbReference>
<name>A0AAN2FAI6_ENTAG</name>
<evidence type="ECO:0000259" key="1">
    <source>
        <dbReference type="Pfam" id="PF00534"/>
    </source>
</evidence>
<dbReference type="SUPFAM" id="SSF53756">
    <property type="entry name" value="UDP-Glycosyltransferase/glycogen phosphorylase"/>
    <property type="match status" value="1"/>
</dbReference>
<reference evidence="3" key="1">
    <citation type="submission" date="2022-05" db="EMBL/GenBank/DDBJ databases">
        <authorList>
            <person name="Pothier F. J."/>
        </authorList>
    </citation>
    <scope>NUCLEOTIDE SEQUENCE</scope>
    <source>
        <strain evidence="3">DAPP-PG734</strain>
    </source>
</reference>
<dbReference type="Proteomes" id="UP001158961">
    <property type="component" value="Chromosome"/>
</dbReference>
<accession>A0AAN2FAI6</accession>
<dbReference type="GO" id="GO:1901135">
    <property type="term" value="P:carbohydrate derivative metabolic process"/>
    <property type="evidence" value="ECO:0007669"/>
    <property type="project" value="UniProtKB-ARBA"/>
</dbReference>
<dbReference type="GO" id="GO:0016757">
    <property type="term" value="F:glycosyltransferase activity"/>
    <property type="evidence" value="ECO:0007669"/>
    <property type="project" value="InterPro"/>
</dbReference>
<proteinExistence type="predicted"/>
<dbReference type="CDD" id="cd03811">
    <property type="entry name" value="GT4_GT28_WabH-like"/>
    <property type="match status" value="1"/>
</dbReference>
<feature type="domain" description="Glycosyl transferase family 1" evidence="1">
    <location>
        <begin position="207"/>
        <end position="347"/>
    </location>
</feature>
<dbReference type="InterPro" id="IPR001296">
    <property type="entry name" value="Glyco_trans_1"/>
</dbReference>
<protein>
    <submittedName>
        <fullName evidence="3">Lipopolysaccharide 1,6-galactosyltransferase</fullName>
    </submittedName>
</protein>
<dbReference type="PANTHER" id="PTHR12526">
    <property type="entry name" value="GLYCOSYLTRANSFERASE"/>
    <property type="match status" value="1"/>
</dbReference>
<organism evidence="3 4">
    <name type="scientific">Enterobacter agglomerans</name>
    <name type="common">Erwinia herbicola</name>
    <name type="synonym">Pantoea agglomerans</name>
    <dbReference type="NCBI Taxonomy" id="549"/>
    <lineage>
        <taxon>Bacteria</taxon>
        <taxon>Pseudomonadati</taxon>
        <taxon>Pseudomonadota</taxon>
        <taxon>Gammaproteobacteria</taxon>
        <taxon>Enterobacterales</taxon>
        <taxon>Erwiniaceae</taxon>
        <taxon>Pantoea</taxon>
        <taxon>Pantoea agglomerans group</taxon>
    </lineage>
</organism>
<evidence type="ECO:0000313" key="4">
    <source>
        <dbReference type="Proteomes" id="UP001158961"/>
    </source>
</evidence>
<sequence>MRFTAEWMDEKRTAQGMDKAMKNNDNVRKQRIVLVTDLMAGRGGMENVTGQLITALNAEPGTEAGLFIINSGEESHSRAWTANAVLAESVCTLRNKKIKNLIHTLRMAAFFRRYQPDHVLTLNTIPCLMTRRAITLSGRKIVLSSWMHLPPRERYRPHYLLRADHHFAISNQIKEQLVELGARATDVDVIYNPIKRNDTVIGRPQALKFLYIGRVHYQRQKQLKDLFDALQQLDAPWTLEIVGDGEDLTQCQHYVTQLGIQDRITWHGWQENAWEYVIRHIRQVTCLVMTSNFEGFPLILLEAMSRGVYCVSSDCISGPAEIIQNGINGQLYPTHDSMALAAILNAMSGDFHFPEHQAIKASITGFYEENYMKHLMSVFNRLTEVKHDE</sequence>
<dbReference type="Pfam" id="PF13439">
    <property type="entry name" value="Glyco_transf_4"/>
    <property type="match status" value="1"/>
</dbReference>
<dbReference type="InterPro" id="IPR028098">
    <property type="entry name" value="Glyco_trans_4-like_N"/>
</dbReference>
<evidence type="ECO:0000313" key="3">
    <source>
        <dbReference type="EMBL" id="CAH6191041.1"/>
    </source>
</evidence>
<evidence type="ECO:0000259" key="2">
    <source>
        <dbReference type="Pfam" id="PF13439"/>
    </source>
</evidence>
<feature type="domain" description="Glycosyltransferase subfamily 4-like N-terminal" evidence="2">
    <location>
        <begin position="43"/>
        <end position="194"/>
    </location>
</feature>
<dbReference type="AlphaFoldDB" id="A0AAN2FAI6"/>
<dbReference type="EMBL" id="OW970315">
    <property type="protein sequence ID" value="CAH6191041.1"/>
    <property type="molecule type" value="Genomic_DNA"/>
</dbReference>
<dbReference type="Pfam" id="PF00534">
    <property type="entry name" value="Glycos_transf_1"/>
    <property type="match status" value="1"/>
</dbReference>
<dbReference type="Gene3D" id="3.40.50.2000">
    <property type="entry name" value="Glycogen Phosphorylase B"/>
    <property type="match status" value="2"/>
</dbReference>
<gene>
    <name evidence="3" type="ORF">DAPPPG734_03755</name>
</gene>